<feature type="domain" description="Methanolan biosynthesis EpsI" evidence="9">
    <location>
        <begin position="311"/>
        <end position="500"/>
    </location>
</feature>
<feature type="transmembrane region" description="Helical" evidence="8">
    <location>
        <begin position="49"/>
        <end position="71"/>
    </location>
</feature>
<dbReference type="NCBIfam" id="TIGR03109">
    <property type="entry name" value="exosort_XrtA"/>
    <property type="match status" value="1"/>
</dbReference>
<keyword evidence="2" id="KW-1003">Cell membrane</keyword>
<dbReference type="InterPro" id="IPR013426">
    <property type="entry name" value="EpsH-like"/>
</dbReference>
<keyword evidence="7 8" id="KW-0472">Membrane</keyword>
<name>A0A8T4IA77_9SPHN</name>
<dbReference type="NCBIfam" id="TIGR02602">
    <property type="entry name" value="8TM_EpsH"/>
    <property type="match status" value="1"/>
</dbReference>
<dbReference type="AlphaFoldDB" id="A0A8T4IA77"/>
<dbReference type="NCBIfam" id="TIGR04178">
    <property type="entry name" value="exo_archaeo"/>
    <property type="match status" value="1"/>
</dbReference>
<organism evidence="10 11">
    <name type="scientific">Stakelama marina</name>
    <dbReference type="NCBI Taxonomy" id="2826939"/>
    <lineage>
        <taxon>Bacteria</taxon>
        <taxon>Pseudomonadati</taxon>
        <taxon>Pseudomonadota</taxon>
        <taxon>Alphaproteobacteria</taxon>
        <taxon>Sphingomonadales</taxon>
        <taxon>Sphingomonadaceae</taxon>
        <taxon>Stakelama</taxon>
    </lineage>
</organism>
<dbReference type="GO" id="GO:0008233">
    <property type="term" value="F:peptidase activity"/>
    <property type="evidence" value="ECO:0007669"/>
    <property type="project" value="UniProtKB-KW"/>
</dbReference>
<evidence type="ECO:0000313" key="11">
    <source>
        <dbReference type="Proteomes" id="UP000676996"/>
    </source>
</evidence>
<evidence type="ECO:0000256" key="5">
    <source>
        <dbReference type="ARBA" id="ARBA00022801"/>
    </source>
</evidence>
<dbReference type="GO" id="GO:0005886">
    <property type="term" value="C:plasma membrane"/>
    <property type="evidence" value="ECO:0007669"/>
    <property type="project" value="UniProtKB-SubCell"/>
</dbReference>
<evidence type="ECO:0000259" key="9">
    <source>
        <dbReference type="Pfam" id="PF11984"/>
    </source>
</evidence>
<dbReference type="InterPro" id="IPR014263">
    <property type="entry name" value="Methanolan_biosynth_EpsI"/>
</dbReference>
<gene>
    <name evidence="10" type="primary">xrtA</name>
    <name evidence="10" type="ORF">J7S20_05350</name>
</gene>
<dbReference type="Pfam" id="PF11984">
    <property type="entry name" value="DUF3485"/>
    <property type="match status" value="1"/>
</dbReference>
<evidence type="ECO:0000256" key="8">
    <source>
        <dbReference type="SAM" id="Phobius"/>
    </source>
</evidence>
<dbReference type="InterPro" id="IPR017540">
    <property type="entry name" value="Exosortase-1"/>
</dbReference>
<keyword evidence="5 10" id="KW-0378">Hydrolase</keyword>
<feature type="transmembrane region" description="Helical" evidence="8">
    <location>
        <begin position="304"/>
        <end position="330"/>
    </location>
</feature>
<keyword evidence="11" id="KW-1185">Reference proteome</keyword>
<dbReference type="NCBIfam" id="TIGR02914">
    <property type="entry name" value="EpsI_fam"/>
    <property type="match status" value="1"/>
</dbReference>
<evidence type="ECO:0000256" key="6">
    <source>
        <dbReference type="ARBA" id="ARBA00022989"/>
    </source>
</evidence>
<keyword evidence="3" id="KW-0645">Protease</keyword>
<evidence type="ECO:0000256" key="3">
    <source>
        <dbReference type="ARBA" id="ARBA00022670"/>
    </source>
</evidence>
<keyword evidence="6 8" id="KW-1133">Transmembrane helix</keyword>
<comment type="caution">
    <text evidence="10">The sequence shown here is derived from an EMBL/GenBank/DDBJ whole genome shotgun (WGS) entry which is preliminary data.</text>
</comment>
<reference evidence="10" key="1">
    <citation type="submission" date="2021-04" db="EMBL/GenBank/DDBJ databases">
        <title>Ouciella asimina sp. nov., isolated from the surface seawater in the hydrothermal field of Okinawa Trough.</title>
        <authorList>
            <person name="Shuang W."/>
        </authorList>
    </citation>
    <scope>NUCLEOTIDE SEQUENCE</scope>
    <source>
        <strain evidence="10">LXI357</strain>
    </source>
</reference>
<feature type="transmembrane region" description="Helical" evidence="8">
    <location>
        <begin position="225"/>
        <end position="250"/>
    </location>
</feature>
<evidence type="ECO:0000313" key="10">
    <source>
        <dbReference type="EMBL" id="MBR0551928.1"/>
    </source>
</evidence>
<evidence type="ECO:0000256" key="2">
    <source>
        <dbReference type="ARBA" id="ARBA00022475"/>
    </source>
</evidence>
<feature type="transmembrane region" description="Helical" evidence="8">
    <location>
        <begin position="83"/>
        <end position="102"/>
    </location>
</feature>
<comment type="subcellular location">
    <subcellularLocation>
        <location evidence="1">Cell membrane</location>
        <topology evidence="1">Multi-pass membrane protein</topology>
    </subcellularLocation>
</comment>
<dbReference type="GO" id="GO:0006508">
    <property type="term" value="P:proteolysis"/>
    <property type="evidence" value="ECO:0007669"/>
    <property type="project" value="UniProtKB-KW"/>
</dbReference>
<feature type="transmembrane region" description="Helical" evidence="8">
    <location>
        <begin position="200"/>
        <end position="219"/>
    </location>
</feature>
<evidence type="ECO:0000256" key="7">
    <source>
        <dbReference type="ARBA" id="ARBA00023136"/>
    </source>
</evidence>
<protein>
    <submittedName>
        <fullName evidence="10">Exosortase A</fullName>
        <ecNumber evidence="10">3.4.22.-</ecNumber>
    </submittedName>
</protein>
<proteinExistence type="predicted"/>
<dbReference type="RefSeq" id="WP_284053185.1">
    <property type="nucleotide sequence ID" value="NZ_JAGRQC010000001.1"/>
</dbReference>
<evidence type="ECO:0000256" key="1">
    <source>
        <dbReference type="ARBA" id="ARBA00004651"/>
    </source>
</evidence>
<feature type="transmembrane region" description="Helical" evidence="8">
    <location>
        <begin position="25"/>
        <end position="43"/>
    </location>
</feature>
<sequence length="513" mass="55937">MTAIAQTAPSDAQPVHFNAKWRRQAGMLAAIWAALLLLFYRDVGDLAYIYWNSTTFGHCIFVLPVIGWLVWQRREELSRLDPVAWWPGLAVVAAGGFAWLLGSAGGVALFRHFGLIVMLQGAAITLLGPHVARAMAFPIFYLFFLVPFGEMFEAPLQSFTVAMTMKLLHLSGVPSLVDGVLITIPNGYFEVAEACSGAKFLIAMIAFGTLVANVCYVSWGRRAAFMAMALVVPVIANGLRAFGTIYAAHLTSVEAATGFDHIVYGWIFFALVMAAVLAIGWRWFDRDPDARWFDPTRFPLPVRYRADLTTAAGLVLGIAVAFFAWSAAIAGRSDSLPAQMSLPEVPGWHRTQLSKTAPWTPNYPRADHFLIGRYANGQGAAVTLAIAVFADQQEGKELVGFGLGPIRENDVWVRVMDEPDLAGGKMLRMTAPGPVEREVALWYRVGDVVTSSASEVKLQTLKARLLGGPQRAVAILVSSERQPGRNARADMAKFVQALGPLDRLADRTAGTPR</sequence>
<evidence type="ECO:0000256" key="4">
    <source>
        <dbReference type="ARBA" id="ARBA00022692"/>
    </source>
</evidence>
<feature type="transmembrane region" description="Helical" evidence="8">
    <location>
        <begin position="134"/>
        <end position="152"/>
    </location>
</feature>
<dbReference type="Proteomes" id="UP000676996">
    <property type="component" value="Unassembled WGS sequence"/>
</dbReference>
<dbReference type="EMBL" id="JAGRQC010000001">
    <property type="protein sequence ID" value="MBR0551928.1"/>
    <property type="molecule type" value="Genomic_DNA"/>
</dbReference>
<dbReference type="Pfam" id="PF09721">
    <property type="entry name" value="Exosortase_EpsH"/>
    <property type="match status" value="1"/>
</dbReference>
<accession>A0A8T4IA77</accession>
<dbReference type="InterPro" id="IPR019127">
    <property type="entry name" value="Exosortase"/>
</dbReference>
<keyword evidence="4 8" id="KW-0812">Transmembrane</keyword>
<dbReference type="EC" id="3.4.22.-" evidence="10"/>
<dbReference type="InterPro" id="IPR026392">
    <property type="entry name" value="Exo/Archaeosortase_dom"/>
</dbReference>
<feature type="transmembrane region" description="Helical" evidence="8">
    <location>
        <begin position="108"/>
        <end position="127"/>
    </location>
</feature>
<feature type="transmembrane region" description="Helical" evidence="8">
    <location>
        <begin position="262"/>
        <end position="284"/>
    </location>
</feature>